<keyword evidence="1" id="KW-0812">Transmembrane</keyword>
<keyword evidence="1" id="KW-0472">Membrane</keyword>
<feature type="transmembrane region" description="Helical" evidence="1">
    <location>
        <begin position="12"/>
        <end position="30"/>
    </location>
</feature>
<dbReference type="Proteomes" id="UP000007875">
    <property type="component" value="Unassembled WGS sequence"/>
</dbReference>
<accession>H2Z9X3</accession>
<reference evidence="2" key="3">
    <citation type="submission" date="2025-09" db="UniProtKB">
        <authorList>
            <consortium name="Ensembl"/>
        </authorList>
    </citation>
    <scope>IDENTIFICATION</scope>
</reference>
<feature type="transmembrane region" description="Helical" evidence="1">
    <location>
        <begin position="36"/>
        <end position="55"/>
    </location>
</feature>
<evidence type="ECO:0000313" key="3">
    <source>
        <dbReference type="Proteomes" id="UP000007875"/>
    </source>
</evidence>
<dbReference type="InParanoid" id="H2Z9X3"/>
<dbReference type="AlphaFoldDB" id="H2Z9X3"/>
<reference evidence="3" key="1">
    <citation type="submission" date="2003-08" db="EMBL/GenBank/DDBJ databases">
        <authorList>
            <person name="Birren B."/>
            <person name="Nusbaum C."/>
            <person name="Abebe A."/>
            <person name="Abouelleil A."/>
            <person name="Adekoya E."/>
            <person name="Ait-zahra M."/>
            <person name="Allen N."/>
            <person name="Allen T."/>
            <person name="An P."/>
            <person name="Anderson M."/>
            <person name="Anderson S."/>
            <person name="Arachchi H."/>
            <person name="Armbruster J."/>
            <person name="Bachantsang P."/>
            <person name="Baldwin J."/>
            <person name="Barry A."/>
            <person name="Bayul T."/>
            <person name="Blitshsteyn B."/>
            <person name="Bloom T."/>
            <person name="Blye J."/>
            <person name="Boguslavskiy L."/>
            <person name="Borowsky M."/>
            <person name="Boukhgalter B."/>
            <person name="Brunache A."/>
            <person name="Butler J."/>
            <person name="Calixte N."/>
            <person name="Calvo S."/>
            <person name="Camarata J."/>
            <person name="Campo K."/>
            <person name="Chang J."/>
            <person name="Cheshatsang Y."/>
            <person name="Citroen M."/>
            <person name="Collymore A."/>
            <person name="Considine T."/>
            <person name="Cook A."/>
            <person name="Cooke P."/>
            <person name="Corum B."/>
            <person name="Cuomo C."/>
            <person name="David R."/>
            <person name="Dawoe T."/>
            <person name="Degray S."/>
            <person name="Dodge S."/>
            <person name="Dooley K."/>
            <person name="Dorje P."/>
            <person name="Dorjee K."/>
            <person name="Dorris L."/>
            <person name="Duffey N."/>
            <person name="Dupes A."/>
            <person name="Elkins T."/>
            <person name="Engels R."/>
            <person name="Erickson J."/>
            <person name="Farina A."/>
            <person name="Faro S."/>
            <person name="Ferreira P."/>
            <person name="Fischer H."/>
            <person name="Fitzgerald M."/>
            <person name="Foley K."/>
            <person name="Gage D."/>
            <person name="Galagan J."/>
            <person name="Gearin G."/>
            <person name="Gnerre S."/>
            <person name="Gnirke A."/>
            <person name="Goyette A."/>
            <person name="Graham J."/>
            <person name="Grandbois E."/>
            <person name="Gyaltsen K."/>
            <person name="Hafez N."/>
            <person name="Hagopian D."/>
            <person name="Hagos B."/>
            <person name="Hall J."/>
            <person name="Hatcher B."/>
            <person name="Heller A."/>
            <person name="Higgins H."/>
            <person name="Honan T."/>
            <person name="Horn A."/>
            <person name="Houde N."/>
            <person name="Hughes L."/>
            <person name="Hulme W."/>
            <person name="Husby E."/>
            <person name="Iliev I."/>
            <person name="Jaffe D."/>
            <person name="Jones C."/>
            <person name="Kamal M."/>
            <person name="Kamat A."/>
            <person name="Kamvysselis M."/>
            <person name="Karlsson E."/>
            <person name="Kells C."/>
            <person name="Kieu A."/>
            <person name="Kisner P."/>
            <person name="Kodira C."/>
            <person name="Kulbokas E."/>
            <person name="Labutti K."/>
            <person name="Lama D."/>
            <person name="Landers T."/>
            <person name="Leger J."/>
            <person name="Levine S."/>
            <person name="Lewis D."/>
            <person name="Lewis T."/>
            <person name="Lindblad-toh K."/>
            <person name="Liu X."/>
            <person name="Lokyitsang T."/>
            <person name="Lokyitsang Y."/>
            <person name="Lucien O."/>
            <person name="Lui A."/>
            <person name="Ma L.J."/>
            <person name="Mabbitt R."/>
            <person name="Macdonald J."/>
            <person name="Maclean C."/>
            <person name="Major J."/>
            <person name="Manning J."/>
            <person name="Marabella R."/>
            <person name="Maru K."/>
            <person name="Matthews C."/>
            <person name="Mauceli E."/>
            <person name="Mccarthy M."/>
            <person name="Mcdonough S."/>
            <person name="Mcghee T."/>
            <person name="Meldrim J."/>
            <person name="Meneus L."/>
            <person name="Mesirov J."/>
            <person name="Mihalev A."/>
            <person name="Mihova T."/>
            <person name="Mikkelsen T."/>
            <person name="Mlenga V."/>
            <person name="Moru K."/>
            <person name="Mozes J."/>
            <person name="Mulrain L."/>
            <person name="Munson G."/>
            <person name="Naylor J."/>
            <person name="Newes C."/>
            <person name="Nguyen C."/>
            <person name="Nguyen N."/>
            <person name="Nguyen T."/>
            <person name="Nicol R."/>
            <person name="Nielsen C."/>
            <person name="Nizzari M."/>
            <person name="Norbu C."/>
            <person name="Norbu N."/>
            <person name="O'donnell P."/>
            <person name="Okoawo O."/>
            <person name="O'leary S."/>
            <person name="Omotosho B."/>
            <person name="O'neill K."/>
            <person name="Osman S."/>
            <person name="Parker S."/>
            <person name="Perrin D."/>
            <person name="Phunkhang P."/>
            <person name="Piqani B."/>
            <person name="Purcell S."/>
            <person name="Rachupka T."/>
            <person name="Ramasamy U."/>
            <person name="Rameau R."/>
            <person name="Ray V."/>
            <person name="Raymond C."/>
            <person name="Retta R."/>
            <person name="Richardson S."/>
            <person name="Rise C."/>
            <person name="Rodriguez J."/>
            <person name="Rogers J."/>
            <person name="Rogov P."/>
            <person name="Rutman M."/>
            <person name="Schupbach R."/>
            <person name="Seaman C."/>
            <person name="Settipalli S."/>
            <person name="Sharpe T."/>
            <person name="Sheridan J."/>
            <person name="Sherpa N."/>
            <person name="Shi J."/>
            <person name="Smirnov S."/>
            <person name="Smith C."/>
            <person name="Sougnez C."/>
            <person name="Spencer B."/>
            <person name="Stalker J."/>
            <person name="Stange-thomann N."/>
            <person name="Stavropoulos S."/>
            <person name="Stetson K."/>
            <person name="Stone C."/>
            <person name="Stone S."/>
            <person name="Stubbs M."/>
            <person name="Talamas J."/>
            <person name="Tchuinga P."/>
            <person name="Tenzing P."/>
            <person name="Tesfaye S."/>
            <person name="Theodore J."/>
            <person name="Thoulutsang Y."/>
            <person name="Topham K."/>
            <person name="Towey S."/>
            <person name="Tsamla T."/>
            <person name="Tsomo N."/>
            <person name="Vallee D."/>
            <person name="Vassiliev H."/>
            <person name="Venkataraman V."/>
            <person name="Vinson J."/>
            <person name="Vo A."/>
            <person name="Wade C."/>
            <person name="Wang S."/>
            <person name="Wangchuk T."/>
            <person name="Wangdi T."/>
            <person name="Whittaker C."/>
            <person name="Wilkinson J."/>
            <person name="Wu Y."/>
            <person name="Wyman D."/>
            <person name="Yadav S."/>
            <person name="Yang S."/>
            <person name="Yang X."/>
            <person name="Yeager S."/>
            <person name="Yee E."/>
            <person name="Young G."/>
            <person name="Zainoun J."/>
            <person name="Zembeck L."/>
            <person name="Zimmer A."/>
            <person name="Zody M."/>
            <person name="Lander E."/>
        </authorList>
    </citation>
    <scope>NUCLEOTIDE SEQUENCE [LARGE SCALE GENOMIC DNA]</scope>
</reference>
<keyword evidence="1" id="KW-1133">Transmembrane helix</keyword>
<evidence type="ECO:0000256" key="1">
    <source>
        <dbReference type="SAM" id="Phobius"/>
    </source>
</evidence>
<protein>
    <submittedName>
        <fullName evidence="2">Uncharacterized protein</fullName>
    </submittedName>
</protein>
<keyword evidence="3" id="KW-1185">Reference proteome</keyword>
<proteinExistence type="predicted"/>
<evidence type="ECO:0000313" key="2">
    <source>
        <dbReference type="Ensembl" id="ENSCSAVP00000014388.1"/>
    </source>
</evidence>
<reference evidence="2" key="2">
    <citation type="submission" date="2025-08" db="UniProtKB">
        <authorList>
            <consortium name="Ensembl"/>
        </authorList>
    </citation>
    <scope>IDENTIFICATION</scope>
</reference>
<organism evidence="2 3">
    <name type="scientific">Ciona savignyi</name>
    <name type="common">Pacific transparent sea squirt</name>
    <dbReference type="NCBI Taxonomy" id="51511"/>
    <lineage>
        <taxon>Eukaryota</taxon>
        <taxon>Metazoa</taxon>
        <taxon>Chordata</taxon>
        <taxon>Tunicata</taxon>
        <taxon>Ascidiacea</taxon>
        <taxon>Phlebobranchia</taxon>
        <taxon>Cionidae</taxon>
        <taxon>Ciona</taxon>
    </lineage>
</organism>
<name>H2Z9X3_CIOSA</name>
<sequence length="146" mass="17385">MYFRKSSFARGRILQFLFLIQLFIVIFSFFFIFIFIVGFCFLSLLLSLFLSLPLVRIRSHGKTRVLRRPIFNPTMKRLFHIVLSNIFHHHLISIPHQSVKHIVCIIGCPFPYRSHLLVSRLPFPFCLQFSPRVPQKFHGYTRRSMS</sequence>
<dbReference type="Ensembl" id="ENSCSAVT00000014553.1">
    <property type="protein sequence ID" value="ENSCSAVP00000014388.1"/>
    <property type="gene ID" value="ENSCSAVG00000008426.1"/>
</dbReference>
<dbReference type="HOGENOM" id="CLU_1776814_0_0_1"/>